<dbReference type="InterPro" id="IPR050177">
    <property type="entry name" value="Lipid_A_modif_metabolic_enz"/>
</dbReference>
<organism evidence="2 3">
    <name type="scientific">Roseibium aggregatum (strain ATCC 25650 / DSM 13394 / JCM 20685 / NBRC 16684 / NCIMB 2208 / IAM 12614 / B1)</name>
    <name type="common">Stappia aggregata</name>
    <dbReference type="NCBI Taxonomy" id="384765"/>
    <lineage>
        <taxon>Bacteria</taxon>
        <taxon>Pseudomonadati</taxon>
        <taxon>Pseudomonadota</taxon>
        <taxon>Alphaproteobacteria</taxon>
        <taxon>Hyphomicrobiales</taxon>
        <taxon>Stappiaceae</taxon>
        <taxon>Roseibium</taxon>
    </lineage>
</organism>
<name>A0NWC0_ROSAI</name>
<dbReference type="Pfam" id="PF01370">
    <property type="entry name" value="Epimerase"/>
    <property type="match status" value="1"/>
</dbReference>
<evidence type="ECO:0000259" key="1">
    <source>
        <dbReference type="Pfam" id="PF01370"/>
    </source>
</evidence>
<proteinExistence type="predicted"/>
<dbReference type="Gene3D" id="3.40.50.720">
    <property type="entry name" value="NAD(P)-binding Rossmann-like Domain"/>
    <property type="match status" value="1"/>
</dbReference>
<accession>A0NWC0</accession>
<dbReference type="EMBL" id="AAUW01000012">
    <property type="protein sequence ID" value="EAV42836.1"/>
    <property type="molecule type" value="Genomic_DNA"/>
</dbReference>
<dbReference type="InterPro" id="IPR001509">
    <property type="entry name" value="Epimerase_deHydtase"/>
</dbReference>
<comment type="caution">
    <text evidence="2">The sequence shown here is derived from an EMBL/GenBank/DDBJ whole genome shotgun (WGS) entry which is preliminary data.</text>
</comment>
<evidence type="ECO:0000313" key="2">
    <source>
        <dbReference type="EMBL" id="EAV42836.1"/>
    </source>
</evidence>
<dbReference type="InterPro" id="IPR036291">
    <property type="entry name" value="NAD(P)-bd_dom_sf"/>
</dbReference>
<feature type="domain" description="NAD-dependent epimerase/dehydratase" evidence="1">
    <location>
        <begin position="11"/>
        <end position="224"/>
    </location>
</feature>
<protein>
    <submittedName>
        <fullName evidence="2">Sulfolipid biosynthesis protein</fullName>
    </submittedName>
</protein>
<sequence length="302" mass="32162">MGRKAGVLMHVLLTGASGAVGRFVLKRLLDDGYKVTVLGRRPVESFETGFCAYDLADRDPQLPPADALVHCALVHAPGKFRGGEGDDPERFTRLNVDGTRRLFEAAGKAGCRAIVFLSSRAVYGDHRRGETLTEADVPTPDTLYGEVKLAGEQALEALCGQDITGIVLRATGVYGLSPGLADHKWSGLFQEFAAGVPIGPRKATEVHGEDLAAAVALVLEKRGALGAAFQVYNVSDLLLDRRELLSLYAGEVGLSLNAPEASGKIPGEMTTDRLRALGWAPGGRERLKAFVQSLARLNEAGN</sequence>
<gene>
    <name evidence="2" type="ORF">SIAM614_15867</name>
</gene>
<dbReference type="SUPFAM" id="SSF51735">
    <property type="entry name" value="NAD(P)-binding Rossmann-fold domains"/>
    <property type="match status" value="1"/>
</dbReference>
<dbReference type="AlphaFoldDB" id="A0NWC0"/>
<dbReference type="PANTHER" id="PTHR43245">
    <property type="entry name" value="BIFUNCTIONAL POLYMYXIN RESISTANCE PROTEIN ARNA"/>
    <property type="match status" value="1"/>
</dbReference>
<evidence type="ECO:0000313" key="3">
    <source>
        <dbReference type="Proteomes" id="UP000004848"/>
    </source>
</evidence>
<dbReference type="Proteomes" id="UP000004848">
    <property type="component" value="Unassembled WGS sequence"/>
</dbReference>
<reference evidence="2 3" key="1">
    <citation type="submission" date="2006-05" db="EMBL/GenBank/DDBJ databases">
        <authorList>
            <person name="King G."/>
            <person name="Ferriera S."/>
            <person name="Johnson J."/>
            <person name="Kravitz S."/>
            <person name="Beeson K."/>
            <person name="Sutton G."/>
            <person name="Rogers Y.-H."/>
            <person name="Friedman R."/>
            <person name="Frazier M."/>
            <person name="Venter J.C."/>
        </authorList>
    </citation>
    <scope>NUCLEOTIDE SEQUENCE [LARGE SCALE GENOMIC DNA]</scope>
    <source>
        <strain evidence="3">ATCC 25650 / DSM 13394 / JCM 20685 / NBRC 16684 / NCIMB 2208 / IAM 12614 / B1</strain>
    </source>
</reference>
<dbReference type="CDD" id="cd08946">
    <property type="entry name" value="SDR_e"/>
    <property type="match status" value="1"/>
</dbReference>
<dbReference type="eggNOG" id="COG0451">
    <property type="taxonomic scope" value="Bacteria"/>
</dbReference>